<dbReference type="FunFam" id="2.60.40.10:FF:000562">
    <property type="entry name" value="Snf1 kinase complex beta-subunit Gal83"/>
    <property type="match status" value="1"/>
</dbReference>
<gene>
    <name evidence="7" type="ORF">DASC09_027130</name>
</gene>
<dbReference type="CDD" id="cd02859">
    <property type="entry name" value="E_set_AMPKbeta_like_N"/>
    <property type="match status" value="1"/>
</dbReference>
<dbReference type="PANTHER" id="PTHR10343:SF84">
    <property type="entry name" value="5'-AMP-ACTIVATED PROTEIN KINASE SUBUNIT BETA-1"/>
    <property type="match status" value="1"/>
</dbReference>
<dbReference type="AlphaFoldDB" id="A0AAV5QKK1"/>
<evidence type="ECO:0000256" key="2">
    <source>
        <dbReference type="ARBA" id="ARBA00010926"/>
    </source>
</evidence>
<dbReference type="GO" id="GO:0001403">
    <property type="term" value="P:invasive growth in response to glucose limitation"/>
    <property type="evidence" value="ECO:0007669"/>
    <property type="project" value="UniProtKB-ARBA"/>
</dbReference>
<dbReference type="GO" id="GO:0005634">
    <property type="term" value="C:nucleus"/>
    <property type="evidence" value="ECO:0007669"/>
    <property type="project" value="TreeGrafter"/>
</dbReference>
<comment type="caution">
    <text evidence="7">The sequence shown here is derived from an EMBL/GenBank/DDBJ whole genome shotgun (WGS) entry which is preliminary data.</text>
</comment>
<dbReference type="InterPro" id="IPR037256">
    <property type="entry name" value="ASC_dom_sf"/>
</dbReference>
<feature type="compositionally biased region" description="Low complexity" evidence="5">
    <location>
        <begin position="129"/>
        <end position="146"/>
    </location>
</feature>
<feature type="compositionally biased region" description="Polar residues" evidence="5">
    <location>
        <begin position="25"/>
        <end position="38"/>
    </location>
</feature>
<name>A0AAV5QKK1_9ASCO</name>
<comment type="subcellular location">
    <subcellularLocation>
        <location evidence="1">Cytoplasm</location>
    </subcellularLocation>
</comment>
<evidence type="ECO:0000256" key="3">
    <source>
        <dbReference type="ARBA" id="ARBA00022490"/>
    </source>
</evidence>
<protein>
    <submittedName>
        <fullName evidence="7">Gal83 protein</fullName>
    </submittedName>
</protein>
<reference evidence="7 8" key="1">
    <citation type="journal article" date="2023" name="Elife">
        <title>Identification of key yeast species and microbe-microbe interactions impacting larval growth of Drosophila in the wild.</title>
        <authorList>
            <person name="Mure A."/>
            <person name="Sugiura Y."/>
            <person name="Maeda R."/>
            <person name="Honda K."/>
            <person name="Sakurai N."/>
            <person name="Takahashi Y."/>
            <person name="Watada M."/>
            <person name="Katoh T."/>
            <person name="Gotoh A."/>
            <person name="Gotoh Y."/>
            <person name="Taniguchi I."/>
            <person name="Nakamura K."/>
            <person name="Hayashi T."/>
            <person name="Katayama T."/>
            <person name="Uemura T."/>
            <person name="Hattori Y."/>
        </authorList>
    </citation>
    <scope>NUCLEOTIDE SEQUENCE [LARGE SCALE GENOMIC DNA]</scope>
    <source>
        <strain evidence="7 8">SC-9</strain>
    </source>
</reference>
<evidence type="ECO:0000256" key="1">
    <source>
        <dbReference type="ARBA" id="ARBA00004496"/>
    </source>
</evidence>
<dbReference type="RefSeq" id="XP_064852388.1">
    <property type="nucleotide sequence ID" value="XM_064996316.1"/>
</dbReference>
<evidence type="ECO:0000256" key="4">
    <source>
        <dbReference type="ARBA" id="ARBA00022553"/>
    </source>
</evidence>
<evidence type="ECO:0000313" key="7">
    <source>
        <dbReference type="EMBL" id="GMM35388.1"/>
    </source>
</evidence>
<feature type="region of interest" description="Disordered" evidence="5">
    <location>
        <begin position="87"/>
        <end position="112"/>
    </location>
</feature>
<dbReference type="InterPro" id="IPR050827">
    <property type="entry name" value="CRP1_MDG1_kinase"/>
</dbReference>
<comment type="similarity">
    <text evidence="2">Belongs to the 5'-AMP-activated protein kinase beta subunit family.</text>
</comment>
<keyword evidence="4" id="KW-0597">Phosphoprotein</keyword>
<evidence type="ECO:0000256" key="5">
    <source>
        <dbReference type="SAM" id="MobiDB-lite"/>
    </source>
</evidence>
<dbReference type="Gene3D" id="6.20.250.60">
    <property type="match status" value="1"/>
</dbReference>
<feature type="domain" description="Association with the SNF1 complex (ASC)" evidence="6">
    <location>
        <begin position="335"/>
        <end position="455"/>
    </location>
</feature>
<dbReference type="Proteomes" id="UP001360560">
    <property type="component" value="Unassembled WGS sequence"/>
</dbReference>
<feature type="region of interest" description="Disordered" evidence="5">
    <location>
        <begin position="290"/>
        <end position="315"/>
    </location>
</feature>
<dbReference type="PANTHER" id="PTHR10343">
    <property type="entry name" value="5'-AMP-ACTIVATED PROTEIN KINASE , BETA SUBUNIT"/>
    <property type="match status" value="1"/>
</dbReference>
<dbReference type="SUPFAM" id="SSF81296">
    <property type="entry name" value="E set domains"/>
    <property type="match status" value="1"/>
</dbReference>
<proteinExistence type="inferred from homology"/>
<dbReference type="EMBL" id="BTFZ01000006">
    <property type="protein sequence ID" value="GMM35388.1"/>
    <property type="molecule type" value="Genomic_DNA"/>
</dbReference>
<dbReference type="GO" id="GO:0140767">
    <property type="term" value="F:enzyme-substrate adaptor activity"/>
    <property type="evidence" value="ECO:0007669"/>
    <property type="project" value="UniProtKB-ARBA"/>
</dbReference>
<accession>A0AAV5QKK1</accession>
<dbReference type="GO" id="GO:0005737">
    <property type="term" value="C:cytoplasm"/>
    <property type="evidence" value="ECO:0007669"/>
    <property type="project" value="UniProtKB-SubCell"/>
</dbReference>
<dbReference type="InterPro" id="IPR013783">
    <property type="entry name" value="Ig-like_fold"/>
</dbReference>
<dbReference type="GO" id="GO:0019901">
    <property type="term" value="F:protein kinase binding"/>
    <property type="evidence" value="ECO:0007669"/>
    <property type="project" value="TreeGrafter"/>
</dbReference>
<dbReference type="GeneID" id="90073367"/>
<dbReference type="SMART" id="SM01010">
    <property type="entry name" value="AMPKBI"/>
    <property type="match status" value="1"/>
</dbReference>
<dbReference type="SUPFAM" id="SSF160219">
    <property type="entry name" value="AMPKBI-like"/>
    <property type="match status" value="1"/>
</dbReference>
<dbReference type="InterPro" id="IPR014756">
    <property type="entry name" value="Ig_E-set"/>
</dbReference>
<dbReference type="Gene3D" id="2.60.40.10">
    <property type="entry name" value="Immunoglobulins"/>
    <property type="match status" value="1"/>
</dbReference>
<dbReference type="InterPro" id="IPR032640">
    <property type="entry name" value="AMPK1_CBM"/>
</dbReference>
<keyword evidence="3" id="KW-0963">Cytoplasm</keyword>
<feature type="region of interest" description="Disordered" evidence="5">
    <location>
        <begin position="1"/>
        <end position="57"/>
    </location>
</feature>
<dbReference type="InterPro" id="IPR006828">
    <property type="entry name" value="ASC_dom"/>
</dbReference>
<organism evidence="7 8">
    <name type="scientific">Saccharomycopsis crataegensis</name>
    <dbReference type="NCBI Taxonomy" id="43959"/>
    <lineage>
        <taxon>Eukaryota</taxon>
        <taxon>Fungi</taxon>
        <taxon>Dikarya</taxon>
        <taxon>Ascomycota</taxon>
        <taxon>Saccharomycotina</taxon>
        <taxon>Saccharomycetes</taxon>
        <taxon>Saccharomycopsidaceae</taxon>
        <taxon>Saccharomycopsis</taxon>
    </lineage>
</organism>
<evidence type="ECO:0000313" key="8">
    <source>
        <dbReference type="Proteomes" id="UP001360560"/>
    </source>
</evidence>
<sequence length="456" mass="51293">MENHKNINNESTVKPFFGQFPAPATTETTQQNVMSEASTRSDDPGNVTKPIGDHNKSMRDLKMTDINSSMSNLNLGKKTASMMSIDQEGTHEDDQGSSSENRPVRRKSTLILTEDAENELIQARKSHNSHPQESSSSSQTIDNSNSGGDAVKPKLFPVEIKWIQGGSKVYVTGSFTGWTKMIKMKKVNEDDKEYIIRLNLPIGTHRFRFVVDNELRFSDYLPTATDSRGNFVNYIEILSEEEQPVDDNNNNIQPPQEIPQQAGLDDANLAKLKQIQENQQILQENLTPEQRAKLQQKSMANKDSRLGLTQDDDDMGNGYTRFHEKSMINNAKAAAAKRDYTYTSTIPAIFIDPQAMERYYLTLDQQHRQSGNNQWLIPPALPPHLDHVILNNQQQNSSEAGSFNKEINAGGSLPIPNHVILNHLATTSIKHNTLAVATTVRYKRKYLTQILYAPIQ</sequence>
<dbReference type="GO" id="GO:0031588">
    <property type="term" value="C:nucleotide-activated protein kinase complex"/>
    <property type="evidence" value="ECO:0007669"/>
    <property type="project" value="TreeGrafter"/>
</dbReference>
<keyword evidence="8" id="KW-1185">Reference proteome</keyword>
<dbReference type="GO" id="GO:0007165">
    <property type="term" value="P:signal transduction"/>
    <property type="evidence" value="ECO:0007669"/>
    <property type="project" value="UniProtKB-ARBA"/>
</dbReference>
<dbReference type="Pfam" id="PF04739">
    <property type="entry name" value="AMPKBI"/>
    <property type="match status" value="1"/>
</dbReference>
<evidence type="ECO:0000259" key="6">
    <source>
        <dbReference type="SMART" id="SM01010"/>
    </source>
</evidence>
<feature type="region of interest" description="Disordered" evidence="5">
    <location>
        <begin position="124"/>
        <end position="150"/>
    </location>
</feature>
<dbReference type="Pfam" id="PF16561">
    <property type="entry name" value="AMPK1_CBM"/>
    <property type="match status" value="1"/>
</dbReference>